<feature type="chain" id="PRO_5021725152" evidence="4">
    <location>
        <begin position="34"/>
        <end position="394"/>
    </location>
</feature>
<evidence type="ECO:0000256" key="2">
    <source>
        <dbReference type="ARBA" id="ARBA00007639"/>
    </source>
</evidence>
<name>A0A542YHA2_9MICO</name>
<evidence type="ECO:0000256" key="4">
    <source>
        <dbReference type="SAM" id="SignalP"/>
    </source>
</evidence>
<evidence type="ECO:0000313" key="6">
    <source>
        <dbReference type="EMBL" id="TQL47458.1"/>
    </source>
</evidence>
<dbReference type="InterPro" id="IPR025997">
    <property type="entry name" value="SBP_2_dom"/>
</dbReference>
<feature type="signal peptide" evidence="4">
    <location>
        <begin position="1"/>
        <end position="33"/>
    </location>
</feature>
<comment type="caution">
    <text evidence="6">The sequence shown here is derived from an EMBL/GenBank/DDBJ whole genome shotgun (WGS) entry which is preliminary data.</text>
</comment>
<comment type="subcellular location">
    <subcellularLocation>
        <location evidence="1">Cell envelope</location>
    </subcellularLocation>
</comment>
<gene>
    <name evidence="6" type="ORF">FB562_0518</name>
</gene>
<reference evidence="6 7" key="1">
    <citation type="submission" date="2019-06" db="EMBL/GenBank/DDBJ databases">
        <title>Sequencing the genomes of 1000 actinobacteria strains.</title>
        <authorList>
            <person name="Klenk H.-P."/>
        </authorList>
    </citation>
    <scope>NUCLEOTIDE SEQUENCE [LARGE SCALE GENOMIC DNA]</scope>
    <source>
        <strain evidence="6 7">DSM 26477</strain>
    </source>
</reference>
<dbReference type="InterPro" id="IPR028082">
    <property type="entry name" value="Peripla_BP_I"/>
</dbReference>
<keyword evidence="3 4" id="KW-0732">Signal</keyword>
<dbReference type="PROSITE" id="PS51257">
    <property type="entry name" value="PROKAR_LIPOPROTEIN"/>
    <property type="match status" value="1"/>
</dbReference>
<accession>A0A542YHA2</accession>
<keyword evidence="7" id="KW-1185">Reference proteome</keyword>
<evidence type="ECO:0000259" key="5">
    <source>
        <dbReference type="Pfam" id="PF13407"/>
    </source>
</evidence>
<proteinExistence type="inferred from homology"/>
<dbReference type="PANTHER" id="PTHR46847">
    <property type="entry name" value="D-ALLOSE-BINDING PERIPLASMIC PROTEIN-RELATED"/>
    <property type="match status" value="1"/>
</dbReference>
<dbReference type="RefSeq" id="WP_141879700.1">
    <property type="nucleotide sequence ID" value="NZ_VFOM01000001.1"/>
</dbReference>
<dbReference type="EMBL" id="VFOM01000001">
    <property type="protein sequence ID" value="TQL47458.1"/>
    <property type="molecule type" value="Genomic_DNA"/>
</dbReference>
<dbReference type="OrthoDB" id="8287616at2"/>
<dbReference type="AlphaFoldDB" id="A0A542YHA2"/>
<evidence type="ECO:0000256" key="1">
    <source>
        <dbReference type="ARBA" id="ARBA00004196"/>
    </source>
</evidence>
<organism evidence="6 7">
    <name type="scientific">Homoserinimonas aerilata</name>
    <dbReference type="NCBI Taxonomy" id="1162970"/>
    <lineage>
        <taxon>Bacteria</taxon>
        <taxon>Bacillati</taxon>
        <taxon>Actinomycetota</taxon>
        <taxon>Actinomycetes</taxon>
        <taxon>Micrococcales</taxon>
        <taxon>Microbacteriaceae</taxon>
        <taxon>Homoserinimonas</taxon>
    </lineage>
</organism>
<evidence type="ECO:0000256" key="3">
    <source>
        <dbReference type="ARBA" id="ARBA00022729"/>
    </source>
</evidence>
<dbReference type="Proteomes" id="UP000317998">
    <property type="component" value="Unassembled WGS sequence"/>
</dbReference>
<dbReference type="Gene3D" id="3.40.50.2300">
    <property type="match status" value="2"/>
</dbReference>
<sequence>MKTTALRGAPRAPWRIIALAAAALLLAGCTAGAPTDPSESGTAGISTEVQAAVDAAYAGTSGPLPETPTVISPDHNVWVVSAFQQISGLAKIASEVEKGADVLGWKSSVCDGQNDPNVWATCVRQATAAGADTIILAGVDCAPVAQAVTEAKEAGVVIAGISAFDCDDPTQGGSASLFDVEPSYSEDFATTADFFTRLGELRADYIISTTNGNAKVLHVAFQGVSIGDYLAKGFVDQLASCSGCEIVETVAVGPADVPNLRQMFETGLLKSAKANVIVADLDFMLALGVQPALEAAGISSDTVVLGGECTVDTIAFMRSGGGANSCIGFSNGRTAWSLLDGINRFRNGDAPAVSTIGWQLMDATNPEVWPAEGEPFEGPIDYSKGYSALWTAAG</sequence>
<protein>
    <submittedName>
        <fullName evidence="6">Monosaccharide ABC transporter substrate-binding protein (CUT2 family)</fullName>
    </submittedName>
</protein>
<comment type="similarity">
    <text evidence="2">Belongs to the bacterial solute-binding protein 2 family.</text>
</comment>
<evidence type="ECO:0000313" key="7">
    <source>
        <dbReference type="Proteomes" id="UP000317998"/>
    </source>
</evidence>
<dbReference type="Pfam" id="PF13407">
    <property type="entry name" value="Peripla_BP_4"/>
    <property type="match status" value="1"/>
</dbReference>
<dbReference type="GO" id="GO:0030313">
    <property type="term" value="C:cell envelope"/>
    <property type="evidence" value="ECO:0007669"/>
    <property type="project" value="UniProtKB-SubCell"/>
</dbReference>
<feature type="domain" description="Periplasmic binding protein" evidence="5">
    <location>
        <begin position="91"/>
        <end position="321"/>
    </location>
</feature>
<dbReference type="GO" id="GO:0030246">
    <property type="term" value="F:carbohydrate binding"/>
    <property type="evidence" value="ECO:0007669"/>
    <property type="project" value="UniProtKB-ARBA"/>
</dbReference>
<dbReference type="PANTHER" id="PTHR46847:SF1">
    <property type="entry name" value="D-ALLOSE-BINDING PERIPLASMIC PROTEIN-RELATED"/>
    <property type="match status" value="1"/>
</dbReference>
<dbReference type="SUPFAM" id="SSF53822">
    <property type="entry name" value="Periplasmic binding protein-like I"/>
    <property type="match status" value="1"/>
</dbReference>